<name>A0ABR1UVM0_9PEZI</name>
<comment type="caution">
    <text evidence="2">The sequence shown here is derived from an EMBL/GenBank/DDBJ whole genome shotgun (WGS) entry which is preliminary data.</text>
</comment>
<dbReference type="Proteomes" id="UP001433268">
    <property type="component" value="Unassembled WGS sequence"/>
</dbReference>
<feature type="region of interest" description="Disordered" evidence="1">
    <location>
        <begin position="1"/>
        <end position="32"/>
    </location>
</feature>
<accession>A0ABR1UVM0</accession>
<gene>
    <name evidence="2" type="ORF">PG997_014218</name>
</gene>
<reference evidence="2 3" key="1">
    <citation type="submission" date="2023-01" db="EMBL/GenBank/DDBJ databases">
        <title>Analysis of 21 Apiospora genomes using comparative genomics revels a genus with tremendous synthesis potential of carbohydrate active enzymes and secondary metabolites.</title>
        <authorList>
            <person name="Sorensen T."/>
        </authorList>
    </citation>
    <scope>NUCLEOTIDE SEQUENCE [LARGE SCALE GENOMIC DNA]</scope>
    <source>
        <strain evidence="2 3">CBS 114990</strain>
    </source>
</reference>
<dbReference type="RefSeq" id="XP_066660720.1">
    <property type="nucleotide sequence ID" value="XM_066818532.1"/>
</dbReference>
<organism evidence="2 3">
    <name type="scientific">Apiospora hydei</name>
    <dbReference type="NCBI Taxonomy" id="1337664"/>
    <lineage>
        <taxon>Eukaryota</taxon>
        <taxon>Fungi</taxon>
        <taxon>Dikarya</taxon>
        <taxon>Ascomycota</taxon>
        <taxon>Pezizomycotina</taxon>
        <taxon>Sordariomycetes</taxon>
        <taxon>Xylariomycetidae</taxon>
        <taxon>Amphisphaeriales</taxon>
        <taxon>Apiosporaceae</taxon>
        <taxon>Apiospora</taxon>
    </lineage>
</organism>
<dbReference type="GeneID" id="92051592"/>
<evidence type="ECO:0000313" key="3">
    <source>
        <dbReference type="Proteomes" id="UP001433268"/>
    </source>
</evidence>
<evidence type="ECO:0000256" key="1">
    <source>
        <dbReference type="SAM" id="MobiDB-lite"/>
    </source>
</evidence>
<keyword evidence="3" id="KW-1185">Reference proteome</keyword>
<dbReference type="EMBL" id="JAQQWN010000010">
    <property type="protein sequence ID" value="KAK8062121.1"/>
    <property type="molecule type" value="Genomic_DNA"/>
</dbReference>
<proteinExistence type="predicted"/>
<protein>
    <submittedName>
        <fullName evidence="2">Inversin</fullName>
    </submittedName>
</protein>
<feature type="compositionally biased region" description="Basic and acidic residues" evidence="1">
    <location>
        <begin position="15"/>
        <end position="25"/>
    </location>
</feature>
<sequence length="185" mass="20540">MSSTSKDPSGPTGKAHGDPPGEDRQSLTTGSTRLYREALARFTTKAEREWRDDKARRLLHQFLCERDTPERSWAAAKNLKQDSSLKCGDHHIAGGIKIRGAWIENILSNIQSFISVGNYAMEHAPESLGLAWFAVSFALKAIQSDFELYGLFGSGLTDITEIMIIIPPLRPTVRRGVQNSRLEAN</sequence>
<evidence type="ECO:0000313" key="2">
    <source>
        <dbReference type="EMBL" id="KAK8062121.1"/>
    </source>
</evidence>